<dbReference type="PROSITE" id="PS51564">
    <property type="entry name" value="SAM_ICMT"/>
    <property type="match status" value="1"/>
</dbReference>
<evidence type="ECO:0000256" key="7">
    <source>
        <dbReference type="ARBA" id="ARBA00022692"/>
    </source>
</evidence>
<feature type="transmembrane region" description="Helical" evidence="10">
    <location>
        <begin position="131"/>
        <end position="150"/>
    </location>
</feature>
<comment type="catalytic activity">
    <reaction evidence="10">
        <text>[protein]-C-terminal S-[(2E,6E)-farnesyl]-L-cysteine + S-adenosyl-L-methionine = [protein]-C-terminal S-[(2E,6E)-farnesyl]-L-cysteine methyl ester + S-adenosyl-L-homocysteine</text>
        <dbReference type="Rhea" id="RHEA:21672"/>
        <dbReference type="Rhea" id="RHEA-COMP:12125"/>
        <dbReference type="Rhea" id="RHEA-COMP:12126"/>
        <dbReference type="ChEBI" id="CHEBI:57856"/>
        <dbReference type="ChEBI" id="CHEBI:59789"/>
        <dbReference type="ChEBI" id="CHEBI:90510"/>
        <dbReference type="ChEBI" id="CHEBI:90511"/>
        <dbReference type="EC" id="2.1.1.100"/>
    </reaction>
</comment>
<evidence type="ECO:0000313" key="12">
    <source>
        <dbReference type="EMBL" id="CAD9707343.1"/>
    </source>
</evidence>
<organism evidence="12">
    <name type="scientific">Rhizochromulina marina</name>
    <dbReference type="NCBI Taxonomy" id="1034831"/>
    <lineage>
        <taxon>Eukaryota</taxon>
        <taxon>Sar</taxon>
        <taxon>Stramenopiles</taxon>
        <taxon>Ochrophyta</taxon>
        <taxon>Dictyochophyceae</taxon>
        <taxon>Rhizochromulinales</taxon>
        <taxon>Rhizochromulina</taxon>
    </lineage>
</organism>
<keyword evidence="5" id="KW-0808">Transferase</keyword>
<sequence>MVGLLLVNRIQSVLNFDGWESPQFKSSAGVGRIGVAGFGLGIIVGVHVCLLAVNPWIWRSWPLAQWGLYVTCIAVFHFTEFFTTAMFKPTVVSYDSFVINHSTAYTMAVIASAAEFWVEFLVFGHRKFQPVVFVLGLGLIAIGQFFRSAAMWTARESFNHLIVEHLAPEHRLITHGVYRIFRHPSYFGWFWWCVGTQVLLCNPIVALLYAGAAWNFFQTRVPYEEATLLRLFGEEYKLYAQRTPVAIPFVKPLVPVQRRGSAQRVEKPRGPEGAAEPRRAPDSDQGSSNKTD</sequence>
<feature type="transmembrane region" description="Helical" evidence="10">
    <location>
        <begin position="66"/>
        <end position="85"/>
    </location>
</feature>
<evidence type="ECO:0000256" key="4">
    <source>
        <dbReference type="ARBA" id="ARBA00022603"/>
    </source>
</evidence>
<keyword evidence="4 10" id="KW-0489">Methyltransferase</keyword>
<feature type="transmembrane region" description="Helical" evidence="10">
    <location>
        <begin position="189"/>
        <end position="210"/>
    </location>
</feature>
<proteinExistence type="inferred from homology"/>
<dbReference type="InterPro" id="IPR007269">
    <property type="entry name" value="ICMT_MeTrfase"/>
</dbReference>
<dbReference type="PANTHER" id="PTHR12714">
    <property type="entry name" value="PROTEIN-S ISOPRENYLCYSTEINE O-METHYLTRANSFERASE"/>
    <property type="match status" value="1"/>
</dbReference>
<evidence type="ECO:0000256" key="8">
    <source>
        <dbReference type="ARBA" id="ARBA00022989"/>
    </source>
</evidence>
<dbReference type="AlphaFoldDB" id="A0A7S2SR19"/>
<dbReference type="Gene3D" id="1.20.120.1630">
    <property type="match status" value="1"/>
</dbReference>
<protein>
    <recommendedName>
        <fullName evidence="3 10">Protein-S-isoprenylcysteine O-methyltransferase</fullName>
        <ecNumber evidence="3 10">2.1.1.100</ecNumber>
    </recommendedName>
</protein>
<name>A0A7S2SR19_9STRA</name>
<comment type="subcellular location">
    <subcellularLocation>
        <location evidence="10">Endoplasmic reticulum membrane</location>
        <topology evidence="10">Multi-pass membrane protein</topology>
    </subcellularLocation>
    <subcellularLocation>
        <location evidence="1">Membrane</location>
        <topology evidence="1">Multi-pass membrane protein</topology>
    </subcellularLocation>
</comment>
<reference evidence="12" key="1">
    <citation type="submission" date="2021-01" db="EMBL/GenBank/DDBJ databases">
        <authorList>
            <person name="Corre E."/>
            <person name="Pelletier E."/>
            <person name="Niang G."/>
            <person name="Scheremetjew M."/>
            <person name="Finn R."/>
            <person name="Kale V."/>
            <person name="Holt S."/>
            <person name="Cochrane G."/>
            <person name="Meng A."/>
            <person name="Brown T."/>
            <person name="Cohen L."/>
        </authorList>
    </citation>
    <scope>NUCLEOTIDE SEQUENCE</scope>
    <source>
        <strain evidence="12">CCMP1243</strain>
    </source>
</reference>
<dbReference type="GO" id="GO:0005789">
    <property type="term" value="C:endoplasmic reticulum membrane"/>
    <property type="evidence" value="ECO:0007669"/>
    <property type="project" value="UniProtKB-SubCell"/>
</dbReference>
<keyword evidence="10" id="KW-0256">Endoplasmic reticulum</keyword>
<dbReference type="PANTHER" id="PTHR12714:SF9">
    <property type="entry name" value="PROTEIN-S-ISOPRENYLCYSTEINE O-METHYLTRANSFERASE"/>
    <property type="match status" value="1"/>
</dbReference>
<dbReference type="EC" id="2.1.1.100" evidence="3 10"/>
<dbReference type="Pfam" id="PF04140">
    <property type="entry name" value="ICMT"/>
    <property type="match status" value="1"/>
</dbReference>
<dbReference type="InterPro" id="IPR025770">
    <property type="entry name" value="PPMT_MeTrfase"/>
</dbReference>
<keyword evidence="6 10" id="KW-0949">S-adenosyl-L-methionine</keyword>
<evidence type="ECO:0000256" key="5">
    <source>
        <dbReference type="ARBA" id="ARBA00022679"/>
    </source>
</evidence>
<feature type="transmembrane region" description="Helical" evidence="10">
    <location>
        <begin position="105"/>
        <end position="124"/>
    </location>
</feature>
<keyword evidence="7 10" id="KW-0812">Transmembrane</keyword>
<feature type="transmembrane region" description="Helical" evidence="10">
    <location>
        <begin position="33"/>
        <end position="54"/>
    </location>
</feature>
<evidence type="ECO:0000256" key="11">
    <source>
        <dbReference type="SAM" id="MobiDB-lite"/>
    </source>
</evidence>
<keyword evidence="8 10" id="KW-1133">Transmembrane helix</keyword>
<gene>
    <name evidence="12" type="ORF">RMAR1173_LOCUS18334</name>
</gene>
<evidence type="ECO:0000256" key="1">
    <source>
        <dbReference type="ARBA" id="ARBA00004141"/>
    </source>
</evidence>
<dbReference type="GO" id="GO:0032259">
    <property type="term" value="P:methylation"/>
    <property type="evidence" value="ECO:0007669"/>
    <property type="project" value="UniProtKB-KW"/>
</dbReference>
<evidence type="ECO:0000256" key="6">
    <source>
        <dbReference type="ARBA" id="ARBA00022691"/>
    </source>
</evidence>
<evidence type="ECO:0000256" key="3">
    <source>
        <dbReference type="ARBA" id="ARBA00012151"/>
    </source>
</evidence>
<feature type="compositionally biased region" description="Basic and acidic residues" evidence="11">
    <location>
        <begin position="264"/>
        <end position="282"/>
    </location>
</feature>
<evidence type="ECO:0000256" key="10">
    <source>
        <dbReference type="RuleBase" id="RU362022"/>
    </source>
</evidence>
<accession>A0A7S2SR19</accession>
<dbReference type="GO" id="GO:0004671">
    <property type="term" value="F:protein C-terminal S-isoprenylcysteine carboxyl O-methyltransferase activity"/>
    <property type="evidence" value="ECO:0007669"/>
    <property type="project" value="UniProtKB-EC"/>
</dbReference>
<evidence type="ECO:0000256" key="9">
    <source>
        <dbReference type="ARBA" id="ARBA00023136"/>
    </source>
</evidence>
<dbReference type="EMBL" id="HBHJ01027679">
    <property type="protein sequence ID" value="CAD9707343.1"/>
    <property type="molecule type" value="Transcribed_RNA"/>
</dbReference>
<comment type="similarity">
    <text evidence="2 10">Belongs to the class VI-like SAM-binding methyltransferase superfamily. Isoprenylcysteine carboxyl methyltransferase family.</text>
</comment>
<keyword evidence="9 10" id="KW-0472">Membrane</keyword>
<feature type="region of interest" description="Disordered" evidence="11">
    <location>
        <begin position="258"/>
        <end position="292"/>
    </location>
</feature>
<evidence type="ECO:0000256" key="2">
    <source>
        <dbReference type="ARBA" id="ARBA00009140"/>
    </source>
</evidence>